<dbReference type="AlphaFoldDB" id="A0A7S4HL82"/>
<name>A0A7S4HL82_9EUKA</name>
<evidence type="ECO:0008006" key="2">
    <source>
        <dbReference type="Google" id="ProtNLM"/>
    </source>
</evidence>
<dbReference type="EMBL" id="HBKO01010488">
    <property type="protein sequence ID" value="CAE2202625.1"/>
    <property type="molecule type" value="Transcribed_RNA"/>
</dbReference>
<reference evidence="1" key="1">
    <citation type="submission" date="2021-01" db="EMBL/GenBank/DDBJ databases">
        <authorList>
            <person name="Corre E."/>
            <person name="Pelletier E."/>
            <person name="Niang G."/>
            <person name="Scheremetjew M."/>
            <person name="Finn R."/>
            <person name="Kale V."/>
            <person name="Holt S."/>
            <person name="Cochrane G."/>
            <person name="Meng A."/>
            <person name="Brown T."/>
            <person name="Cohen L."/>
        </authorList>
    </citation>
    <scope>NUCLEOTIDE SEQUENCE</scope>
    <source>
        <strain evidence="1">UIO037</strain>
    </source>
</reference>
<gene>
    <name evidence="1" type="ORF">CPOL0286_LOCUS4766</name>
</gene>
<sequence>MCIGVCDAASRCGWGLRPADGKLRRMSRNSNGEVNWGRDPGAVPDGYPDGNFKQVMHDSVMTSANVRKVEGALIEVLVDADRGLLAFRVNGGLLLQALAGFPRGSPLRPWASLKYDTEWEEGDCVTLSSWRVLEKSRIVVGRGGQSVRQWVKS</sequence>
<accession>A0A7S4HL82</accession>
<protein>
    <recommendedName>
        <fullName evidence="2">B30.2/SPRY domain-containing protein</fullName>
    </recommendedName>
</protein>
<dbReference type="SUPFAM" id="SSF49899">
    <property type="entry name" value="Concanavalin A-like lectins/glucanases"/>
    <property type="match status" value="1"/>
</dbReference>
<evidence type="ECO:0000313" key="1">
    <source>
        <dbReference type="EMBL" id="CAE2202625.1"/>
    </source>
</evidence>
<dbReference type="InterPro" id="IPR013320">
    <property type="entry name" value="ConA-like_dom_sf"/>
</dbReference>
<organism evidence="1">
    <name type="scientific">Prymnesium polylepis</name>
    <dbReference type="NCBI Taxonomy" id="72548"/>
    <lineage>
        <taxon>Eukaryota</taxon>
        <taxon>Haptista</taxon>
        <taxon>Haptophyta</taxon>
        <taxon>Prymnesiophyceae</taxon>
        <taxon>Prymnesiales</taxon>
        <taxon>Prymnesiaceae</taxon>
        <taxon>Prymnesium</taxon>
    </lineage>
</organism>
<proteinExistence type="predicted"/>